<comment type="caution">
    <text evidence="20">The sequence shown here is derived from an EMBL/GenBank/DDBJ whole genome shotgun (WGS) entry which is preliminary data.</text>
</comment>
<dbReference type="GO" id="GO:0043752">
    <property type="term" value="F:adenosylcobinamide kinase activity"/>
    <property type="evidence" value="ECO:0007669"/>
    <property type="project" value="UniProtKB-EC"/>
</dbReference>
<reference evidence="20" key="1">
    <citation type="journal article" date="2014" name="Genome Announc.">
        <title>Draft Genome Sequence of Clostridium straminisolvens Strain JCM 21531T, Isolated from a Cellulose-Degrading Bacterial Community.</title>
        <authorList>
            <person name="Yuki M."/>
            <person name="Oshima K."/>
            <person name="Suda W."/>
            <person name="Sakamoto M."/>
            <person name="Kitamura K."/>
            <person name="Iida T."/>
            <person name="Hattori M."/>
            <person name="Ohkuma M."/>
        </authorList>
    </citation>
    <scope>NUCLEOTIDE SEQUENCE [LARGE SCALE GENOMIC DNA]</scope>
    <source>
        <strain evidence="20">JCM 21531</strain>
    </source>
</reference>
<comment type="pathway">
    <text evidence="6">Cofactor biosynthesis; adenosylcobalamin biosynthesis; adenosylcobalamin from cob(II)yrinate a,c-diamide: step 5/7.</text>
</comment>
<dbReference type="GO" id="GO:0008820">
    <property type="term" value="F:cobinamide phosphate guanylyltransferase activity"/>
    <property type="evidence" value="ECO:0007669"/>
    <property type="project" value="UniProtKB-EC"/>
</dbReference>
<evidence type="ECO:0000313" key="20">
    <source>
        <dbReference type="EMBL" id="GAE88008.1"/>
    </source>
</evidence>
<feature type="binding site" evidence="19">
    <location>
        <begin position="55"/>
        <end position="58"/>
    </location>
    <ligand>
        <name>GTP</name>
        <dbReference type="ChEBI" id="CHEBI:37565"/>
    </ligand>
</feature>
<evidence type="ECO:0000256" key="12">
    <source>
        <dbReference type="ARBA" id="ARBA00022741"/>
    </source>
</evidence>
<evidence type="ECO:0000256" key="2">
    <source>
        <dbReference type="ARBA" id="ARBA00000711"/>
    </source>
</evidence>
<evidence type="ECO:0000256" key="3">
    <source>
        <dbReference type="ARBA" id="ARBA00001522"/>
    </source>
</evidence>
<comment type="catalytic activity">
    <reaction evidence="2">
        <text>adenosylcob(III)inamide phosphate + GTP + H(+) = adenosylcob(III)inamide-GDP + diphosphate</text>
        <dbReference type="Rhea" id="RHEA:22712"/>
        <dbReference type="ChEBI" id="CHEBI:15378"/>
        <dbReference type="ChEBI" id="CHEBI:33019"/>
        <dbReference type="ChEBI" id="CHEBI:37565"/>
        <dbReference type="ChEBI" id="CHEBI:58502"/>
        <dbReference type="ChEBI" id="CHEBI:60487"/>
        <dbReference type="EC" id="2.7.7.62"/>
    </reaction>
</comment>
<dbReference type="GO" id="GO:0005524">
    <property type="term" value="F:ATP binding"/>
    <property type="evidence" value="ECO:0007669"/>
    <property type="project" value="UniProtKB-KW"/>
</dbReference>
<dbReference type="InterPro" id="IPR003203">
    <property type="entry name" value="CobU/CobP"/>
</dbReference>
<keyword evidence="20" id="KW-0548">Nucleotidyltransferase</keyword>
<dbReference type="PANTHER" id="PTHR34848:SF1">
    <property type="entry name" value="BIFUNCTIONAL ADENOSYLCOBALAMIN BIOSYNTHESIS PROTEIN COBU"/>
    <property type="match status" value="1"/>
</dbReference>
<dbReference type="Gene3D" id="3.40.50.300">
    <property type="entry name" value="P-loop containing nucleotide triphosphate hydrolases"/>
    <property type="match status" value="1"/>
</dbReference>
<evidence type="ECO:0000256" key="4">
    <source>
        <dbReference type="ARBA" id="ARBA00003889"/>
    </source>
</evidence>
<evidence type="ECO:0000313" key="21">
    <source>
        <dbReference type="Proteomes" id="UP000019109"/>
    </source>
</evidence>
<dbReference type="UniPathway" id="UPA00148">
    <property type="reaction ID" value="UER00236"/>
</dbReference>
<keyword evidence="21" id="KW-1185">Reference proteome</keyword>
<comment type="pathway">
    <text evidence="5">Cofactor biosynthesis; adenosylcobalamin biosynthesis; adenosylcobalamin from cob(II)yrinate a,c-diamide: step 6/7.</text>
</comment>
<sequence>MIMGKFILVTGGARSGKSSFAESLAQKSNNENGVLYIATSIPFDEEMKKRVKKHREQRPSGWTTLEAYRDFDVKLGEVGAGKKYILLDCITLMVSNIILEKCIDWNILPENAECEAEQEVTCEIEKLLSAVKALDVTFIAVTNEVGMGIVPENKLSRIFQDIAGRVNQMLAKNADDVYFCVSGIPVKIK</sequence>
<dbReference type="SUPFAM" id="SSF52540">
    <property type="entry name" value="P-loop containing nucleoside triphosphate hydrolases"/>
    <property type="match status" value="1"/>
</dbReference>
<keyword evidence="13" id="KW-0418">Kinase</keyword>
<dbReference type="GO" id="GO:0009236">
    <property type="term" value="P:cobalamin biosynthetic process"/>
    <property type="evidence" value="ECO:0007669"/>
    <property type="project" value="UniProtKB-UniPathway"/>
</dbReference>
<feature type="binding site" evidence="19">
    <location>
        <begin position="38"/>
        <end position="40"/>
    </location>
    <ligand>
        <name>GTP</name>
        <dbReference type="ChEBI" id="CHEBI:37565"/>
    </ligand>
</feature>
<evidence type="ECO:0000256" key="10">
    <source>
        <dbReference type="ARBA" id="ARBA00022573"/>
    </source>
</evidence>
<keyword evidence="10" id="KW-0169">Cobalamin biosynthesis</keyword>
<evidence type="ECO:0000256" key="16">
    <source>
        <dbReference type="ARBA" id="ARBA00029570"/>
    </source>
</evidence>
<evidence type="ECO:0000256" key="19">
    <source>
        <dbReference type="PIRSR" id="PIRSR006135-2"/>
    </source>
</evidence>
<gene>
    <name evidence="20" type="ORF">JCM21531_1422</name>
</gene>
<dbReference type="GO" id="GO:0005525">
    <property type="term" value="F:GTP binding"/>
    <property type="evidence" value="ECO:0007669"/>
    <property type="project" value="UniProtKB-KW"/>
</dbReference>
<comment type="catalytic activity">
    <reaction evidence="1">
        <text>adenosylcob(III)inamide + ATP = adenosylcob(III)inamide phosphate + ADP + H(+)</text>
        <dbReference type="Rhea" id="RHEA:15769"/>
        <dbReference type="ChEBI" id="CHEBI:2480"/>
        <dbReference type="ChEBI" id="CHEBI:15378"/>
        <dbReference type="ChEBI" id="CHEBI:30616"/>
        <dbReference type="ChEBI" id="CHEBI:58502"/>
        <dbReference type="ChEBI" id="CHEBI:456216"/>
        <dbReference type="EC" id="2.7.1.156"/>
    </reaction>
</comment>
<evidence type="ECO:0000256" key="15">
    <source>
        <dbReference type="ARBA" id="ARBA00023134"/>
    </source>
</evidence>
<organism evidence="20 21">
    <name type="scientific">Acetivibrio straminisolvens JCM 21531</name>
    <dbReference type="NCBI Taxonomy" id="1294263"/>
    <lineage>
        <taxon>Bacteria</taxon>
        <taxon>Bacillati</taxon>
        <taxon>Bacillota</taxon>
        <taxon>Clostridia</taxon>
        <taxon>Eubacteriales</taxon>
        <taxon>Oscillospiraceae</taxon>
        <taxon>Acetivibrio</taxon>
    </lineage>
</organism>
<dbReference type="PANTHER" id="PTHR34848">
    <property type="match status" value="1"/>
</dbReference>
<accession>W4V5D6</accession>
<keyword evidence="11 20" id="KW-0808">Transferase</keyword>
<evidence type="ECO:0000256" key="18">
    <source>
        <dbReference type="PIRSR" id="PIRSR006135-1"/>
    </source>
</evidence>
<evidence type="ECO:0000256" key="13">
    <source>
        <dbReference type="ARBA" id="ARBA00022777"/>
    </source>
</evidence>
<evidence type="ECO:0000256" key="11">
    <source>
        <dbReference type="ARBA" id="ARBA00022679"/>
    </source>
</evidence>
<proteinExistence type="inferred from homology"/>
<evidence type="ECO:0000256" key="1">
    <source>
        <dbReference type="ARBA" id="ARBA00000312"/>
    </source>
</evidence>
<evidence type="ECO:0000256" key="9">
    <source>
        <dbReference type="ARBA" id="ARBA00012523"/>
    </source>
</evidence>
<comment type="catalytic activity">
    <reaction evidence="3">
        <text>adenosylcob(III)inamide + GTP = adenosylcob(III)inamide phosphate + GDP + H(+)</text>
        <dbReference type="Rhea" id="RHEA:15765"/>
        <dbReference type="ChEBI" id="CHEBI:2480"/>
        <dbReference type="ChEBI" id="CHEBI:15378"/>
        <dbReference type="ChEBI" id="CHEBI:37565"/>
        <dbReference type="ChEBI" id="CHEBI:58189"/>
        <dbReference type="ChEBI" id="CHEBI:58502"/>
        <dbReference type="EC" id="2.7.1.156"/>
    </reaction>
</comment>
<dbReference type="PIRSF" id="PIRSF006135">
    <property type="entry name" value="CobU"/>
    <property type="match status" value="1"/>
</dbReference>
<dbReference type="EC" id="2.7.1.156" evidence="8"/>
<dbReference type="EC" id="2.7.7.62" evidence="9"/>
<name>W4V5D6_9FIRM</name>
<keyword evidence="12 19" id="KW-0547">Nucleotide-binding</keyword>
<dbReference type="STRING" id="1294263.JCM21531_1422"/>
<evidence type="ECO:0000256" key="5">
    <source>
        <dbReference type="ARBA" id="ARBA00004692"/>
    </source>
</evidence>
<dbReference type="Proteomes" id="UP000019109">
    <property type="component" value="Unassembled WGS sequence"/>
</dbReference>
<evidence type="ECO:0000256" key="14">
    <source>
        <dbReference type="ARBA" id="ARBA00022840"/>
    </source>
</evidence>
<feature type="binding site" evidence="19">
    <location>
        <position position="88"/>
    </location>
    <ligand>
        <name>GTP</name>
        <dbReference type="ChEBI" id="CHEBI:37565"/>
    </ligand>
</feature>
<comment type="function">
    <text evidence="4">Catalyzes ATP-dependent phosphorylation of adenosylcobinamide and addition of GMP to adenosylcobinamide phosphate.</text>
</comment>
<dbReference type="AlphaFoldDB" id="W4V5D6"/>
<feature type="binding site" evidence="19">
    <location>
        <position position="66"/>
    </location>
    <ligand>
        <name>GTP</name>
        <dbReference type="ChEBI" id="CHEBI:37565"/>
    </ligand>
</feature>
<keyword evidence="14" id="KW-0067">ATP-binding</keyword>
<evidence type="ECO:0000256" key="8">
    <source>
        <dbReference type="ARBA" id="ARBA00012016"/>
    </source>
</evidence>
<keyword evidence="15 19" id="KW-0342">GTP-binding</keyword>
<comment type="similarity">
    <text evidence="7">Belongs to the CobU/CobP family.</text>
</comment>
<dbReference type="CDD" id="cd00544">
    <property type="entry name" value="CobU"/>
    <property type="match status" value="1"/>
</dbReference>
<evidence type="ECO:0000256" key="17">
    <source>
        <dbReference type="ARBA" id="ARBA00030571"/>
    </source>
</evidence>
<dbReference type="EMBL" id="BAVR01000012">
    <property type="protein sequence ID" value="GAE88008.1"/>
    <property type="molecule type" value="Genomic_DNA"/>
</dbReference>
<evidence type="ECO:0000256" key="7">
    <source>
        <dbReference type="ARBA" id="ARBA00007490"/>
    </source>
</evidence>
<protein>
    <recommendedName>
        <fullName evidence="16">Adenosylcobinamide kinase</fullName>
        <ecNumber evidence="8">2.7.1.156</ecNumber>
        <ecNumber evidence="9">2.7.7.62</ecNumber>
    </recommendedName>
    <alternativeName>
        <fullName evidence="17">Adenosylcobinamide-phosphate guanylyltransferase</fullName>
    </alternativeName>
</protein>
<dbReference type="NCBIfam" id="NF004469">
    <property type="entry name" value="PRK05800.1"/>
    <property type="match status" value="1"/>
</dbReference>
<feature type="binding site" evidence="19">
    <location>
        <begin position="11"/>
        <end position="18"/>
    </location>
    <ligand>
        <name>GTP</name>
        <dbReference type="ChEBI" id="CHEBI:37565"/>
    </ligand>
</feature>
<dbReference type="Pfam" id="PF02283">
    <property type="entry name" value="CobU"/>
    <property type="match status" value="1"/>
</dbReference>
<feature type="active site" description="GMP-histidine intermediate" evidence="18">
    <location>
        <position position="54"/>
    </location>
</feature>
<dbReference type="InterPro" id="IPR027417">
    <property type="entry name" value="P-loop_NTPase"/>
</dbReference>
<evidence type="ECO:0000256" key="6">
    <source>
        <dbReference type="ARBA" id="ARBA00005159"/>
    </source>
</evidence>